<dbReference type="OMA" id="YYLCTAR"/>
<dbReference type="Proteomes" id="UP000006591">
    <property type="component" value="Chromosome 9"/>
</dbReference>
<evidence type="ECO:0000313" key="2">
    <source>
        <dbReference type="Proteomes" id="UP000006591"/>
    </source>
</evidence>
<dbReference type="AlphaFoldDB" id="A0A0E0ING6"/>
<dbReference type="EnsemblPlants" id="ONIVA09G20320.1">
    <property type="protein sequence ID" value="ONIVA09G20320.1"/>
    <property type="gene ID" value="ONIVA09G20320"/>
</dbReference>
<dbReference type="HOGENOM" id="CLU_1858551_0_0_1"/>
<proteinExistence type="predicted"/>
<evidence type="ECO:0000313" key="1">
    <source>
        <dbReference type="EnsemblPlants" id="ONIVA09G20320.1"/>
    </source>
</evidence>
<reference evidence="1" key="2">
    <citation type="submission" date="2018-04" db="EMBL/GenBank/DDBJ databases">
        <title>OnivRS2 (Oryza nivara Reference Sequence Version 2).</title>
        <authorList>
            <person name="Zhang J."/>
            <person name="Kudrna D."/>
            <person name="Lee S."/>
            <person name="Talag J."/>
            <person name="Rajasekar S."/>
            <person name="Welchert J."/>
            <person name="Hsing Y.-I."/>
            <person name="Wing R.A."/>
        </authorList>
    </citation>
    <scope>NUCLEOTIDE SEQUENCE [LARGE SCALE GENOMIC DNA]</scope>
    <source>
        <strain evidence="1">SL10</strain>
    </source>
</reference>
<organism evidence="1">
    <name type="scientific">Oryza nivara</name>
    <name type="common">Indian wild rice</name>
    <name type="synonym">Oryza sativa f. spontanea</name>
    <dbReference type="NCBI Taxonomy" id="4536"/>
    <lineage>
        <taxon>Eukaryota</taxon>
        <taxon>Viridiplantae</taxon>
        <taxon>Streptophyta</taxon>
        <taxon>Embryophyta</taxon>
        <taxon>Tracheophyta</taxon>
        <taxon>Spermatophyta</taxon>
        <taxon>Magnoliopsida</taxon>
        <taxon>Liliopsida</taxon>
        <taxon>Poales</taxon>
        <taxon>Poaceae</taxon>
        <taxon>BOP clade</taxon>
        <taxon>Oryzoideae</taxon>
        <taxon>Oryzeae</taxon>
        <taxon>Oryzinae</taxon>
        <taxon>Oryza</taxon>
    </lineage>
</organism>
<name>A0A0E0ING6_ORYNI</name>
<protein>
    <submittedName>
        <fullName evidence="1">Uncharacterized protein</fullName>
    </submittedName>
</protein>
<accession>A0A0E0ING6</accession>
<sequence>MHSIITATREPTVIDLNQSFLVRYERINNGGRRCASQHVQLGTGIQTSDNVVYHLNMTGTRSLVCYPPRRTHKQFSVHLKEEQVRDLSPLQQVKQKEKLGERSTQCSNKIHVTLCYTRHVAKLVYKLNYYLCTARYSD</sequence>
<dbReference type="Gramene" id="ONIVA09G20320.1">
    <property type="protein sequence ID" value="ONIVA09G20320.1"/>
    <property type="gene ID" value="ONIVA09G20320"/>
</dbReference>
<reference evidence="1" key="1">
    <citation type="submission" date="2015-04" db="UniProtKB">
        <authorList>
            <consortium name="EnsemblPlants"/>
        </authorList>
    </citation>
    <scope>IDENTIFICATION</scope>
    <source>
        <strain evidence="1">SL10</strain>
    </source>
</reference>
<keyword evidence="2" id="KW-1185">Reference proteome</keyword>